<dbReference type="GeneID" id="59294341"/>
<dbReference type="AlphaFoldDB" id="A0A8H6CL23"/>
<feature type="compositionally biased region" description="Basic and acidic residues" evidence="2">
    <location>
        <begin position="260"/>
        <end position="270"/>
    </location>
</feature>
<dbReference type="Pfam" id="PF10175">
    <property type="entry name" value="MPP6"/>
    <property type="match status" value="1"/>
</dbReference>
<feature type="compositionally biased region" description="Low complexity" evidence="2">
    <location>
        <begin position="26"/>
        <end position="43"/>
    </location>
</feature>
<dbReference type="SMART" id="SM00343">
    <property type="entry name" value="ZnF_C2HC"/>
    <property type="match status" value="1"/>
</dbReference>
<dbReference type="InterPro" id="IPR036875">
    <property type="entry name" value="Znf_CCHC_sf"/>
</dbReference>
<evidence type="ECO:0000313" key="4">
    <source>
        <dbReference type="EMBL" id="KAF6225428.1"/>
    </source>
</evidence>
<dbReference type="InterPro" id="IPR001878">
    <property type="entry name" value="Znf_CCHC"/>
</dbReference>
<accession>A0A8H6CL23</accession>
<dbReference type="OrthoDB" id="427960at2759"/>
<feature type="compositionally biased region" description="Low complexity" evidence="2">
    <location>
        <begin position="55"/>
        <end position="66"/>
    </location>
</feature>
<reference evidence="4 5" key="1">
    <citation type="journal article" date="2020" name="Genomics">
        <title>Complete, high-quality genomes from long-read metagenomic sequencing of two wolf lichen thalli reveals enigmatic genome architecture.</title>
        <authorList>
            <person name="McKenzie S.K."/>
            <person name="Walston R.F."/>
            <person name="Allen J.L."/>
        </authorList>
    </citation>
    <scope>NUCLEOTIDE SEQUENCE [LARGE SCALE GENOMIC DNA]</scope>
    <source>
        <strain evidence="4">WasteWater2</strain>
    </source>
</reference>
<evidence type="ECO:0000256" key="1">
    <source>
        <dbReference type="PROSITE-ProRule" id="PRU00047"/>
    </source>
</evidence>
<keyword evidence="1" id="KW-0479">Metal-binding</keyword>
<feature type="compositionally biased region" description="Polar residues" evidence="2">
    <location>
        <begin position="1"/>
        <end position="19"/>
    </location>
</feature>
<dbReference type="PROSITE" id="PS50158">
    <property type="entry name" value="ZF_CCHC"/>
    <property type="match status" value="1"/>
</dbReference>
<protein>
    <recommendedName>
        <fullName evidence="3">CCHC-type domain-containing protein</fullName>
    </recommendedName>
</protein>
<organism evidence="4 5">
    <name type="scientific">Letharia columbiana</name>
    <dbReference type="NCBI Taxonomy" id="112416"/>
    <lineage>
        <taxon>Eukaryota</taxon>
        <taxon>Fungi</taxon>
        <taxon>Dikarya</taxon>
        <taxon>Ascomycota</taxon>
        <taxon>Pezizomycotina</taxon>
        <taxon>Lecanoromycetes</taxon>
        <taxon>OSLEUM clade</taxon>
        <taxon>Lecanoromycetidae</taxon>
        <taxon>Lecanorales</taxon>
        <taxon>Lecanorineae</taxon>
        <taxon>Parmeliaceae</taxon>
        <taxon>Letharia</taxon>
    </lineage>
</organism>
<dbReference type="Pfam" id="PF00098">
    <property type="entry name" value="zf-CCHC"/>
    <property type="match status" value="1"/>
</dbReference>
<dbReference type="GO" id="GO:0003676">
    <property type="term" value="F:nucleic acid binding"/>
    <property type="evidence" value="ECO:0007669"/>
    <property type="project" value="InterPro"/>
</dbReference>
<sequence length="293" mass="32400">MSNQNPPQARPSKTMSSRLMTMKFMQRAAASTPPSTPQSQPRTPDTPPSKRQKVSAAPSSTATPPSDLQLMQTALTEEEEKTEKAIERLAEEAGETKWVLSTVNGEEGNGVGGLRVAKAGYSETDQEAWRPAMVGRRSFGKFNRELEKRQYGVADESSSSSEKDFEASEEEDGEESDDPAGTRELLRASQEEATRRANDERHQRKQQRITEKAELARLAEQRRSKEVKLNRLFSISGGGGGGGKPGGSSKQDMECYSCGEKGHAKRDCPHKGKRRNKDWHGRPAKRSKSSLDY</sequence>
<feature type="compositionally biased region" description="Gly residues" evidence="2">
    <location>
        <begin position="236"/>
        <end position="246"/>
    </location>
</feature>
<feature type="compositionally biased region" description="Basic and acidic residues" evidence="2">
    <location>
        <begin position="180"/>
        <end position="229"/>
    </location>
</feature>
<dbReference type="EMBL" id="JACCJC010000101">
    <property type="protein sequence ID" value="KAF6225428.1"/>
    <property type="molecule type" value="Genomic_DNA"/>
</dbReference>
<keyword evidence="1" id="KW-0863">Zinc-finger</keyword>
<keyword evidence="1" id="KW-0862">Zinc</keyword>
<feature type="region of interest" description="Disordered" evidence="2">
    <location>
        <begin position="135"/>
        <end position="293"/>
    </location>
</feature>
<comment type="caution">
    <text evidence="4">The sequence shown here is derived from an EMBL/GenBank/DDBJ whole genome shotgun (WGS) entry which is preliminary data.</text>
</comment>
<feature type="compositionally biased region" description="Basic residues" evidence="2">
    <location>
        <begin position="271"/>
        <end position="293"/>
    </location>
</feature>
<feature type="compositionally biased region" description="Acidic residues" evidence="2">
    <location>
        <begin position="167"/>
        <end position="178"/>
    </location>
</feature>
<evidence type="ECO:0000256" key="2">
    <source>
        <dbReference type="SAM" id="MobiDB-lite"/>
    </source>
</evidence>
<name>A0A8H6CL23_9LECA</name>
<evidence type="ECO:0000313" key="5">
    <source>
        <dbReference type="Proteomes" id="UP000578531"/>
    </source>
</evidence>
<feature type="region of interest" description="Disordered" evidence="2">
    <location>
        <begin position="1"/>
        <end position="83"/>
    </location>
</feature>
<dbReference type="Proteomes" id="UP000578531">
    <property type="component" value="Unassembled WGS sequence"/>
</dbReference>
<proteinExistence type="predicted"/>
<feature type="domain" description="CCHC-type" evidence="3">
    <location>
        <begin position="255"/>
        <end position="269"/>
    </location>
</feature>
<dbReference type="GO" id="GO:0008270">
    <property type="term" value="F:zinc ion binding"/>
    <property type="evidence" value="ECO:0007669"/>
    <property type="project" value="UniProtKB-KW"/>
</dbReference>
<gene>
    <name evidence="4" type="ORF">HO173_012708</name>
</gene>
<dbReference type="SUPFAM" id="SSF57756">
    <property type="entry name" value="Retrovirus zinc finger-like domains"/>
    <property type="match status" value="1"/>
</dbReference>
<keyword evidence="5" id="KW-1185">Reference proteome</keyword>
<dbReference type="RefSeq" id="XP_037158557.1">
    <property type="nucleotide sequence ID" value="XM_037314542.1"/>
</dbReference>
<dbReference type="Gene3D" id="4.10.60.10">
    <property type="entry name" value="Zinc finger, CCHC-type"/>
    <property type="match status" value="1"/>
</dbReference>
<evidence type="ECO:0000259" key="3">
    <source>
        <dbReference type="PROSITE" id="PS50158"/>
    </source>
</evidence>